<reference evidence="3 4" key="1">
    <citation type="submission" date="2018-03" db="EMBL/GenBank/DDBJ databases">
        <title>Genomic Encyclopedia of Archaeal and Bacterial Type Strains, Phase II (KMG-II): from individual species to whole genera.</title>
        <authorList>
            <person name="Goeker M."/>
        </authorList>
    </citation>
    <scope>NUCLEOTIDE SEQUENCE [LARGE SCALE GENOMIC DNA]</scope>
    <source>
        <strain evidence="3 4">DSM 29318</strain>
    </source>
</reference>
<dbReference type="RefSeq" id="WP_158259378.1">
    <property type="nucleotide sequence ID" value="NZ_PVTT01000002.1"/>
</dbReference>
<keyword evidence="1" id="KW-0732">Signal</keyword>
<feature type="domain" description="Peptidoglycan binding-like" evidence="2">
    <location>
        <begin position="81"/>
        <end position="127"/>
    </location>
</feature>
<dbReference type="Gene3D" id="1.10.101.10">
    <property type="entry name" value="PGBD-like superfamily/PGBD"/>
    <property type="match status" value="1"/>
</dbReference>
<comment type="caution">
    <text evidence="3">The sequence shown here is derived from an EMBL/GenBank/DDBJ whole genome shotgun (WGS) entry which is preliminary data.</text>
</comment>
<evidence type="ECO:0000256" key="1">
    <source>
        <dbReference type="SAM" id="SignalP"/>
    </source>
</evidence>
<dbReference type="InterPro" id="IPR002477">
    <property type="entry name" value="Peptidoglycan-bd-like"/>
</dbReference>
<gene>
    <name evidence="3" type="ORF">BCF33_1559</name>
</gene>
<dbReference type="SUPFAM" id="SSF47090">
    <property type="entry name" value="PGBD-like"/>
    <property type="match status" value="1"/>
</dbReference>
<feature type="signal peptide" evidence="1">
    <location>
        <begin position="1"/>
        <end position="23"/>
    </location>
</feature>
<dbReference type="Pfam" id="PF01471">
    <property type="entry name" value="PG_binding_1"/>
    <property type="match status" value="1"/>
</dbReference>
<sequence length="345" mass="35204">MRHVPTILAAALAALTLPQAARAHPGPADANGCHWDFLFYHCHQIAPQQAPLPQAQAVPVPSRPFQAEPSRQPRVDPRRVLVREVQTALSDLGCEPGPIDGAEGPSTRSAIERYEAAFGYPVVGAPTDVLLRRIRADRSRAVLGACEPRGGALAIAPLPGAGPAIEEASGGAIGLSSLPPPPNDPGRPTLTGFPELKAAAGQVPILDFDGLPVRIDGVAAAPGLTAEADLGELTAAISPEPHVTCELTRGLDAQGRLVGQCRANARDLGEQLVLAGAALDCPAESAGRYADAEGRARRSGRIPDGVAAAADCADPAGAVASAPTAPGPLDIDAIGVEALEAVGRN</sequence>
<dbReference type="Proteomes" id="UP000238801">
    <property type="component" value="Unassembled WGS sequence"/>
</dbReference>
<evidence type="ECO:0000259" key="2">
    <source>
        <dbReference type="Pfam" id="PF01471"/>
    </source>
</evidence>
<protein>
    <submittedName>
        <fullName evidence="3">Putative peptidoglycan binding protein</fullName>
    </submittedName>
</protein>
<dbReference type="EMBL" id="PVTT01000002">
    <property type="protein sequence ID" value="PRY92705.1"/>
    <property type="molecule type" value="Genomic_DNA"/>
</dbReference>
<accession>A0A2T0X1D7</accession>
<dbReference type="InterPro" id="IPR036365">
    <property type="entry name" value="PGBD-like_sf"/>
</dbReference>
<feature type="chain" id="PRO_5015690657" evidence="1">
    <location>
        <begin position="24"/>
        <end position="345"/>
    </location>
</feature>
<dbReference type="InterPro" id="IPR036366">
    <property type="entry name" value="PGBDSf"/>
</dbReference>
<dbReference type="OrthoDB" id="7444491at2"/>
<name>A0A2T0X1D7_9RHOB</name>
<dbReference type="InterPro" id="IPR035437">
    <property type="entry name" value="SNase_OB-fold_sf"/>
</dbReference>
<evidence type="ECO:0000313" key="4">
    <source>
        <dbReference type="Proteomes" id="UP000238801"/>
    </source>
</evidence>
<evidence type="ECO:0000313" key="3">
    <source>
        <dbReference type="EMBL" id="PRY92705.1"/>
    </source>
</evidence>
<proteinExistence type="predicted"/>
<dbReference type="SUPFAM" id="SSF50199">
    <property type="entry name" value="Staphylococcal nuclease"/>
    <property type="match status" value="1"/>
</dbReference>
<organism evidence="3 4">
    <name type="scientific">Hasllibacter halocynthiae</name>
    <dbReference type="NCBI Taxonomy" id="595589"/>
    <lineage>
        <taxon>Bacteria</taxon>
        <taxon>Pseudomonadati</taxon>
        <taxon>Pseudomonadota</taxon>
        <taxon>Alphaproteobacteria</taxon>
        <taxon>Rhodobacterales</taxon>
        <taxon>Roseobacteraceae</taxon>
        <taxon>Hasllibacter</taxon>
    </lineage>
</organism>
<keyword evidence="4" id="KW-1185">Reference proteome</keyword>
<dbReference type="AlphaFoldDB" id="A0A2T0X1D7"/>